<evidence type="ECO:0000313" key="2">
    <source>
        <dbReference type="Proteomes" id="UP000057134"/>
    </source>
</evidence>
<keyword evidence="2" id="KW-1185">Reference proteome</keyword>
<accession>A0A0N9XR09</accession>
<dbReference type="EMBL" id="CP011269">
    <property type="protein sequence ID" value="ALI29323.1"/>
    <property type="molecule type" value="Genomic_DNA"/>
</dbReference>
<sequence length="67" mass="7438">MGWLRGRSSRRLRHGYRVARSPGDAVCERAPPAYRACLQKHLGAPETRSDGTAVPKKWATNCCVNTL</sequence>
<dbReference type="KEGG" id="mft:XA26_55320"/>
<reference evidence="1 2" key="1">
    <citation type="journal article" date="2015" name="MBio">
        <title>Enzymatic Degradation of Phenazines Can Generate Energy and Protect Sensitive Organisms from Toxicity.</title>
        <authorList>
            <person name="Costa K.C."/>
            <person name="Bergkessel M."/>
            <person name="Saunders S."/>
            <person name="Korlach J."/>
            <person name="Newman D.K."/>
        </authorList>
    </citation>
    <scope>NUCLEOTIDE SEQUENCE [LARGE SCALE GENOMIC DNA]</scope>
    <source>
        <strain evidence="1 2">CT6</strain>
    </source>
</reference>
<evidence type="ECO:0000313" key="1">
    <source>
        <dbReference type="EMBL" id="ALI29323.1"/>
    </source>
</evidence>
<gene>
    <name evidence="1" type="ORF">XA26_55320</name>
</gene>
<protein>
    <submittedName>
        <fullName evidence="1">Uncharacterized protein</fullName>
    </submittedName>
</protein>
<name>A0A0N9XR09_MYCFO</name>
<dbReference type="Proteomes" id="UP000057134">
    <property type="component" value="Chromosome"/>
</dbReference>
<dbReference type="AlphaFoldDB" id="A0A0N9XR09"/>
<organism evidence="1 2">
    <name type="scientific">Mycolicibacterium fortuitum</name>
    <name type="common">Mycobacterium fortuitum</name>
    <dbReference type="NCBI Taxonomy" id="1766"/>
    <lineage>
        <taxon>Bacteria</taxon>
        <taxon>Bacillati</taxon>
        <taxon>Actinomycetota</taxon>
        <taxon>Actinomycetes</taxon>
        <taxon>Mycobacteriales</taxon>
        <taxon>Mycobacteriaceae</taxon>
        <taxon>Mycolicibacterium</taxon>
    </lineage>
</organism>
<dbReference type="STRING" id="1766.XA26_55320"/>
<proteinExistence type="predicted"/>